<feature type="region of interest" description="Disordered" evidence="3">
    <location>
        <begin position="613"/>
        <end position="658"/>
    </location>
</feature>
<name>E1ZK11_CHLVA</name>
<dbReference type="InterPro" id="IPR050697">
    <property type="entry name" value="Adenylyl/Guanylyl_Cyclase_3/4"/>
</dbReference>
<organism evidence="6">
    <name type="scientific">Chlorella variabilis</name>
    <name type="common">Green alga</name>
    <dbReference type="NCBI Taxonomy" id="554065"/>
    <lineage>
        <taxon>Eukaryota</taxon>
        <taxon>Viridiplantae</taxon>
        <taxon>Chlorophyta</taxon>
        <taxon>core chlorophytes</taxon>
        <taxon>Trebouxiophyceae</taxon>
        <taxon>Chlorellales</taxon>
        <taxon>Chlorellaceae</taxon>
        <taxon>Chlorella clade</taxon>
        <taxon>Chlorella</taxon>
    </lineage>
</organism>
<dbReference type="EMBL" id="GL433850">
    <property type="protein sequence ID" value="EFN53722.1"/>
    <property type="molecule type" value="Genomic_DNA"/>
</dbReference>
<evidence type="ECO:0000256" key="3">
    <source>
        <dbReference type="SAM" id="MobiDB-lite"/>
    </source>
</evidence>
<dbReference type="Pfam" id="PF00211">
    <property type="entry name" value="Guanylate_cyc"/>
    <property type="match status" value="1"/>
</dbReference>
<feature type="compositionally biased region" description="Low complexity" evidence="3">
    <location>
        <begin position="2657"/>
        <end position="2675"/>
    </location>
</feature>
<feature type="compositionally biased region" description="Low complexity" evidence="3">
    <location>
        <begin position="820"/>
        <end position="836"/>
    </location>
</feature>
<feature type="region of interest" description="Disordered" evidence="3">
    <location>
        <begin position="2621"/>
        <end position="2692"/>
    </location>
</feature>
<dbReference type="InterPro" id="IPR032675">
    <property type="entry name" value="LRR_dom_sf"/>
</dbReference>
<feature type="compositionally biased region" description="Low complexity" evidence="3">
    <location>
        <begin position="643"/>
        <end position="655"/>
    </location>
</feature>
<dbReference type="KEGG" id="cvr:CHLNCDRAFT_53489"/>
<feature type="compositionally biased region" description="Low complexity" evidence="3">
    <location>
        <begin position="843"/>
        <end position="858"/>
    </location>
</feature>
<dbReference type="InterPro" id="IPR001054">
    <property type="entry name" value="A/G_cyclase"/>
</dbReference>
<feature type="compositionally biased region" description="Pro residues" evidence="3">
    <location>
        <begin position="61"/>
        <end position="70"/>
    </location>
</feature>
<protein>
    <recommendedName>
        <fullName evidence="4">Guanylate cyclase domain-containing protein</fullName>
    </recommendedName>
</protein>
<dbReference type="InterPro" id="IPR036116">
    <property type="entry name" value="FN3_sf"/>
</dbReference>
<dbReference type="Proteomes" id="UP000008141">
    <property type="component" value="Unassembled WGS sequence"/>
</dbReference>
<keyword evidence="2" id="KW-0433">Leucine-rich repeat</keyword>
<comment type="subcellular location">
    <subcellularLocation>
        <location evidence="1">Cytoplasm</location>
        <location evidence="1">Cytoskeleton</location>
        <location evidence="1">Cilium axoneme</location>
    </subcellularLocation>
</comment>
<feature type="domain" description="Guanylate cyclase" evidence="4">
    <location>
        <begin position="1878"/>
        <end position="1986"/>
    </location>
</feature>
<evidence type="ECO:0000259" key="4">
    <source>
        <dbReference type="PROSITE" id="PS50125"/>
    </source>
</evidence>
<feature type="compositionally biased region" description="Polar residues" evidence="3">
    <location>
        <begin position="2588"/>
        <end position="2599"/>
    </location>
</feature>
<dbReference type="STRING" id="554065.E1ZK11"/>
<proteinExistence type="predicted"/>
<dbReference type="RefSeq" id="XP_005845824.1">
    <property type="nucleotide sequence ID" value="XM_005845762.1"/>
</dbReference>
<dbReference type="Gene3D" id="3.80.10.10">
    <property type="entry name" value="Ribonuclease Inhibitor"/>
    <property type="match status" value="1"/>
</dbReference>
<dbReference type="GO" id="GO:0005930">
    <property type="term" value="C:axoneme"/>
    <property type="evidence" value="ECO:0007669"/>
    <property type="project" value="UniProtKB-SubCell"/>
</dbReference>
<dbReference type="GO" id="GO:0009190">
    <property type="term" value="P:cyclic nucleotide biosynthetic process"/>
    <property type="evidence" value="ECO:0007669"/>
    <property type="project" value="InterPro"/>
</dbReference>
<feature type="region of interest" description="Disordered" evidence="3">
    <location>
        <begin position="2585"/>
        <end position="2609"/>
    </location>
</feature>
<reference evidence="5 6" key="1">
    <citation type="journal article" date="2010" name="Plant Cell">
        <title>The Chlorella variabilis NC64A genome reveals adaptation to photosymbiosis, coevolution with viruses, and cryptic sex.</title>
        <authorList>
            <person name="Blanc G."/>
            <person name="Duncan G."/>
            <person name="Agarkova I."/>
            <person name="Borodovsky M."/>
            <person name="Gurnon J."/>
            <person name="Kuo A."/>
            <person name="Lindquist E."/>
            <person name="Lucas S."/>
            <person name="Pangilinan J."/>
            <person name="Polle J."/>
            <person name="Salamov A."/>
            <person name="Terry A."/>
            <person name="Yamada T."/>
            <person name="Dunigan D.D."/>
            <person name="Grigoriev I.V."/>
            <person name="Claverie J.M."/>
            <person name="Van Etten J.L."/>
        </authorList>
    </citation>
    <scope>NUCLEOTIDE SEQUENCE [LARGE SCALE GENOMIC DNA]</scope>
    <source>
        <strain evidence="5 6">NC64A</strain>
    </source>
</reference>
<feature type="region of interest" description="Disordered" evidence="3">
    <location>
        <begin position="2723"/>
        <end position="2763"/>
    </location>
</feature>
<feature type="compositionally biased region" description="Low complexity" evidence="3">
    <location>
        <begin position="613"/>
        <end position="623"/>
    </location>
</feature>
<feature type="region of interest" description="Disordered" evidence="3">
    <location>
        <begin position="721"/>
        <end position="747"/>
    </location>
</feature>
<sequence>MAAPQLRGFALPGGFPAMRPAFALPGAPVRLRRPRRAAVPPASITARSGGRREERTAAAYTPPPAPPPPAAASEPADAGSGWRTFWTAVDTSAWLGTVGTAVAFILTQEAMLAAAPVVLPLLALYASRQRERLAVAAQQQAQLRRLELLLLELQVETADEVAAEVGAEVQELLAQVQRQRAADGGASSAETAKLLRGVEAKLAAVEGSVVGTGAATREALQASAEQQGQVADSVMRRLQDLGTALRRDVYGALQAAGGEEQRSLARIEAQLAALEGAVGGLQAAQSEGLMRLSSGLQAAMLDAEGALQAAVREEAYRSLDPLRRLPELLKSAVPVTPEVLAPLDGSLPSLSEEGLRQVVGEALAGATRDILDQQAALLEELAGTPQAIAPQQWNQLGVRLASLQEQLHELAALQAAAAAPGAGGGGEGAAGEGSGAAAAAATAEVAAVAAELAGLRSELGSLTSSVQQLLEAQRLGGGGGAAASAGGSVGAAVGLPPGALAGVAAAVQAVQDQVVLLRQDLDGDDPRYASFVALEQQLEAALEAMFDFLRDAPPGAASAAAAVPAAAAGGGAASPAAAAALEQSLAALGARLDGMGQQLESLQAGMAAVAAAPTPSPAAGSAVDPAAQQQEEEQKERQEEGADAAADAGAEPAGQEGKEAAYRRMQLLLQQQSERRPDGEDAGAPASSGKAFAEWLSGHRENGALPAATASASSNGSAAALAAAPPGAAPGAAGPMPSGNGSGGGGGGVQGQIEFAAAVGLTVEEELIAVAAASYDAAFEDGQPASARWQGEEQAAAAEVPYTGAKAPNAAYSEQRQEQDAQQQDVQQQQWQQQLATPPPQAEEPAQQQQEAPPQATAEQLYERGVQRLREGRALAATPGADLGLADSALWEAADCFEQLLAQHDPANLRARGNYGNALLSHGRLKKQMLDALAASAPADQAQAAALAAAAQRLAGEALELLLLAGRQYKAVLEADPSQAKAFINWGRVVGLRADMARAAGDAAEAGRLFGLAADKFDAALDLEPQNVQALRLGGQAVLDAALCTLGSDLREARALLKDAGSYLEAALALDPQDGESVAALERVVLRGASLRRGQARLESSEDKCVIEMPASQAATVAFLAGVYAGPTGAAVRDAVAASVEVLPDKDFCQVVELAVRFDFPLLAQCLVAPSLLSKRIKSPACVHRMLSLAEVASVPVMIDLLSDVFVRRATPAQCCMDWVKLRLWLVVNMPLQCIYSETAHLTAVFNGGLKKVVQALCSAEAQTMLSNIMAVVAAPEQPCCRVIADRCCPPASTRMAAARPPRRAHRRRIQPAPAPARLLLAAAALVLATLAAPRPASAAIVPGDKAALLAFKQGLTAEGGDLLSTWVPATDPCLDGWTGVRCSCHDFFAAPQDGNQSQVCTQPASLPDGRRVLQLNFGDPRITQWNTLTGTISPALANLSSLRVLNFHANHLYGSLPPQFARLRVLEQLWLGGNRLTGSLPPYLSAFPFLRYVALDHNQFQGALPQQWCSGSWWQFDVEGNAGLCDEVPSCLSSRIASFAGTSLIDSINNQDKGMGGYCGVDPPTCEPDLGCRFLRPDPPFFTNTSSISFAFSSFHSPLGGGTVRYRWALGTTRWGRDVLDWQEWAGTNATQTVLTPAGGVVKRVYQVEWPLNQISLTPGQQYYVTVQGSNDAGQQLGTMLSSQPVVADTTPPYLPDGSSVYSGQDFTNQAVQTEVNALAASWDPFQDDETDVASYGYQLDFDPAAQGEFRVYVINLDLQDGSAYFMRIYATNGAGLEGFRDAPPVTISSAGTCSSSAVSVSKVVILVAVFVGAASALVALVTYWLMRESMRRHQAARKLQRGQMKNFKYLMQSLVQQTGDAEQRQLEELKQLRELAFVITDLEASTAIAAAAPRQFEKVQEMHDSLMRELIGRYNGYEINTEGDAFHVAFKDVQHAVLFCMEVQYQMMELEWPREVLRLGPCKEAKAPDGSLVYRGPRIRMGVHWAAEGTVVQRLHQITKHRVFTGPAFQVTRELCEAAHGGQVLLSHEGWVHLRQDMATAGFPVVEQLGQYKVESWPAPIWVYQVTQLLGRPLHRQPGPLNFLEALEAGWGMSITRPPQPHGPKGHLSFVAARLALEACPGGSSGTGEASPPVAKRLHEVLATVAMQFGGYIFRLSESQAAYLLSFASASDAVRFCHSAQALLMYSAWGQDSLDFCGRTELAPDGKPVFKGPRVAMAVHQSCEFTAVSVPRQQAAADDVTTDYLGTAVERVQQLSEAAHGGQVIVSEKAWAAVQDQLPGQPHVVSLGSHLLDPSPSSPPLLLMEVMPQVLLRRTFPPPRTLGMVEPGYRDAPAADEAVAFVYVKVSKPAEVAEAEQVRSGVSDDTILRVLTAYNVALGKATKLMRGLLRQYRGYECKEPEPGKLTLAFRQLEDAVAWGCALQQELLGFSWPDTVLEWDECREVRHHDSTNLLWRGLRGSFASIRTPSLKRGASLQPGSGGRGRLRAHILAHGAAAGGLGSRRHSVEGMGVEEAHLVQFGDAAHEARSYSVASSGGSLMRGGWLGALGARISGALGRRSVQSGHPSELGSPRSATRLRDAADWSYPGSTLTTPTTQAAGGGSEDPWDAGLAMEAALGGAEGLAPGSSHPPPPQRQLSSGLPPRGPPPPHHHQHRASSASSAALDAALAGASSREPSQAGLLPAGRTSSSSSTPAFLEAVEAEGIVAAVQAAAAHPGAEVASTAASGGSDSGSGSVEAPPVPALGVLPPWQSPARIAPAAAT</sequence>
<dbReference type="InParanoid" id="E1ZK11"/>
<feature type="region of interest" description="Disordered" evidence="3">
    <location>
        <begin position="809"/>
        <end position="858"/>
    </location>
</feature>
<feature type="region of interest" description="Disordered" evidence="3">
    <location>
        <begin position="34"/>
        <end position="79"/>
    </location>
</feature>
<dbReference type="Gene3D" id="3.30.70.1230">
    <property type="entry name" value="Nucleotide cyclase"/>
    <property type="match status" value="3"/>
</dbReference>
<dbReference type="Gene3D" id="1.25.40.10">
    <property type="entry name" value="Tetratricopeptide repeat domain"/>
    <property type="match status" value="1"/>
</dbReference>
<dbReference type="PANTHER" id="PTHR43081:SF1">
    <property type="entry name" value="ADENYLATE CYCLASE, TERMINAL-DIFFERENTIATION SPECIFIC"/>
    <property type="match status" value="1"/>
</dbReference>
<evidence type="ECO:0000256" key="1">
    <source>
        <dbReference type="ARBA" id="ARBA00004430"/>
    </source>
</evidence>
<dbReference type="GO" id="GO:0035556">
    <property type="term" value="P:intracellular signal transduction"/>
    <property type="evidence" value="ECO:0007669"/>
    <property type="project" value="InterPro"/>
</dbReference>
<feature type="non-terminal residue" evidence="5">
    <location>
        <position position="2763"/>
    </location>
</feature>
<keyword evidence="6" id="KW-1185">Reference proteome</keyword>
<dbReference type="SMART" id="SM00044">
    <property type="entry name" value="CYCc"/>
    <property type="match status" value="1"/>
</dbReference>
<dbReference type="SUPFAM" id="SSF55073">
    <property type="entry name" value="Nucleotide cyclase"/>
    <property type="match status" value="2"/>
</dbReference>
<feature type="compositionally biased region" description="Low complexity" evidence="3">
    <location>
        <begin position="721"/>
        <end position="739"/>
    </location>
</feature>
<dbReference type="SUPFAM" id="SSF49265">
    <property type="entry name" value="Fibronectin type III"/>
    <property type="match status" value="1"/>
</dbReference>
<gene>
    <name evidence="5" type="ORF">CHLNCDRAFT_53489</name>
</gene>
<dbReference type="PANTHER" id="PTHR43081">
    <property type="entry name" value="ADENYLATE CYCLASE, TERMINAL-DIFFERENTIATION SPECIFIC-RELATED"/>
    <property type="match status" value="1"/>
</dbReference>
<dbReference type="InterPro" id="IPR011990">
    <property type="entry name" value="TPR-like_helical_dom_sf"/>
</dbReference>
<dbReference type="GeneID" id="17353200"/>
<dbReference type="InterPro" id="IPR013210">
    <property type="entry name" value="LRR_N_plant-typ"/>
</dbReference>
<evidence type="ECO:0000313" key="6">
    <source>
        <dbReference type="Proteomes" id="UP000008141"/>
    </source>
</evidence>
<feature type="compositionally biased region" description="Low complexity" evidence="3">
    <location>
        <begin position="2723"/>
        <end position="2736"/>
    </location>
</feature>
<dbReference type="eggNOG" id="KOG0618">
    <property type="taxonomic scope" value="Eukaryota"/>
</dbReference>
<dbReference type="Pfam" id="PF08263">
    <property type="entry name" value="LRRNT_2"/>
    <property type="match status" value="1"/>
</dbReference>
<evidence type="ECO:0000256" key="2">
    <source>
        <dbReference type="ARBA" id="ARBA00022614"/>
    </source>
</evidence>
<dbReference type="OrthoDB" id="676979at2759"/>
<dbReference type="PROSITE" id="PS50125">
    <property type="entry name" value="GUANYLATE_CYCLASE_2"/>
    <property type="match status" value="1"/>
</dbReference>
<dbReference type="SUPFAM" id="SSF48452">
    <property type="entry name" value="TPR-like"/>
    <property type="match status" value="1"/>
</dbReference>
<dbReference type="eggNOG" id="KOG0619">
    <property type="taxonomic scope" value="Eukaryota"/>
</dbReference>
<dbReference type="SUPFAM" id="SSF52058">
    <property type="entry name" value="L domain-like"/>
    <property type="match status" value="1"/>
</dbReference>
<dbReference type="InterPro" id="IPR029787">
    <property type="entry name" value="Nucleotide_cyclase"/>
</dbReference>
<evidence type="ECO:0000313" key="5">
    <source>
        <dbReference type="EMBL" id="EFN53722.1"/>
    </source>
</evidence>
<accession>E1ZK11</accession>